<dbReference type="PANTHER" id="PTHR12270:SF52">
    <property type="entry name" value="GLYCOSYLTRANSFERASE-LIKE PROTEIN GNT13-RELATED"/>
    <property type="match status" value="1"/>
</dbReference>
<protein>
    <submittedName>
        <fullName evidence="7">Glycosyltransferase-like protein LARGE1</fullName>
    </submittedName>
</protein>
<evidence type="ECO:0000256" key="6">
    <source>
        <dbReference type="ARBA" id="ARBA00023180"/>
    </source>
</evidence>
<dbReference type="AlphaFoldDB" id="A0A196SNK4"/>
<dbReference type="GO" id="GO:0016020">
    <property type="term" value="C:membrane"/>
    <property type="evidence" value="ECO:0007669"/>
    <property type="project" value="UniProtKB-SubCell"/>
</dbReference>
<dbReference type="GO" id="GO:0015020">
    <property type="term" value="F:glucuronosyltransferase activity"/>
    <property type="evidence" value="ECO:0007669"/>
    <property type="project" value="TreeGrafter"/>
</dbReference>
<organism evidence="7 8">
    <name type="scientific">Blastocystis sp. subtype 1 (strain ATCC 50177 / NandII)</name>
    <dbReference type="NCBI Taxonomy" id="478820"/>
    <lineage>
        <taxon>Eukaryota</taxon>
        <taxon>Sar</taxon>
        <taxon>Stramenopiles</taxon>
        <taxon>Bigyra</taxon>
        <taxon>Opalozoa</taxon>
        <taxon>Opalinata</taxon>
        <taxon>Blastocystidae</taxon>
        <taxon>Blastocystis</taxon>
    </lineage>
</organism>
<dbReference type="GO" id="GO:0035269">
    <property type="term" value="P:protein O-linked glycosylation via mannose"/>
    <property type="evidence" value="ECO:0007669"/>
    <property type="project" value="TreeGrafter"/>
</dbReference>
<evidence type="ECO:0000313" key="8">
    <source>
        <dbReference type="Proteomes" id="UP000078348"/>
    </source>
</evidence>
<keyword evidence="2" id="KW-0812">Transmembrane</keyword>
<dbReference type="GO" id="GO:0042285">
    <property type="term" value="F:xylosyltransferase activity"/>
    <property type="evidence" value="ECO:0007669"/>
    <property type="project" value="TreeGrafter"/>
</dbReference>
<proteinExistence type="predicted"/>
<dbReference type="EMBL" id="LXWW01000017">
    <property type="protein sequence ID" value="OAO17806.1"/>
    <property type="molecule type" value="Genomic_DNA"/>
</dbReference>
<dbReference type="OrthoDB" id="411524at2759"/>
<comment type="caution">
    <text evidence="7">The sequence shown here is derived from an EMBL/GenBank/DDBJ whole genome shotgun (WGS) entry which is preliminary data.</text>
</comment>
<keyword evidence="7" id="KW-0808">Transferase</keyword>
<evidence type="ECO:0000256" key="4">
    <source>
        <dbReference type="ARBA" id="ARBA00022989"/>
    </source>
</evidence>
<accession>A0A196SNK4</accession>
<keyword evidence="8" id="KW-1185">Reference proteome</keyword>
<name>A0A196SNK4_BLAHN</name>
<evidence type="ECO:0000256" key="5">
    <source>
        <dbReference type="ARBA" id="ARBA00023136"/>
    </source>
</evidence>
<evidence type="ECO:0000256" key="1">
    <source>
        <dbReference type="ARBA" id="ARBA00004606"/>
    </source>
</evidence>
<keyword evidence="4" id="KW-1133">Transmembrane helix</keyword>
<dbReference type="PANTHER" id="PTHR12270">
    <property type="entry name" value="GLYCOSYLTRANSFERASE-RELATED"/>
    <property type="match status" value="1"/>
</dbReference>
<sequence>MFLRRPSPYRPSDPRFQQVQVRCFAGMQEMPFSLYDDWFIFNGNAIEVTIVSVTTPARLFFIPHLLQRWQGPFVFVIYCSDSELTSSVTTYLASNPPARVTALFYSHGRKNVYAKDFPVNLLRNVGIRAVRTSHFLVLDMDMWVNGDMYGEVHRIPRELMEDEQSLFLIPTIFLNKYKILKSCNSLWKCVNRERKNLPASKPAIQACMAKGRCFLGKNKISTHKYVNPDWLKIDPSQAVVRINCLHNLEQEPYFIVKLTADTPLYEEGYINYGFNKIQYFEHLRLRGARLYLIAQSFAVDMPHPDSQFRTAYVSRYVGRAVSSMETMYKKHQRKWAEKYAKTKKVQICRRTETMYSLV</sequence>
<keyword evidence="5" id="KW-0472">Membrane</keyword>
<evidence type="ECO:0000313" key="7">
    <source>
        <dbReference type="EMBL" id="OAO17806.1"/>
    </source>
</evidence>
<evidence type="ECO:0000256" key="2">
    <source>
        <dbReference type="ARBA" id="ARBA00022692"/>
    </source>
</evidence>
<dbReference type="Proteomes" id="UP000078348">
    <property type="component" value="Unassembled WGS sequence"/>
</dbReference>
<keyword evidence="6" id="KW-0325">Glycoprotein</keyword>
<keyword evidence="3" id="KW-0735">Signal-anchor</keyword>
<dbReference type="InterPro" id="IPR051292">
    <property type="entry name" value="Xyl/GlcA_transferase"/>
</dbReference>
<reference evidence="7 8" key="1">
    <citation type="submission" date="2016-05" db="EMBL/GenBank/DDBJ databases">
        <title>Nuclear genome of Blastocystis sp. subtype 1 NandII.</title>
        <authorList>
            <person name="Gentekaki E."/>
            <person name="Curtis B."/>
            <person name="Stairs C."/>
            <person name="Eme L."/>
            <person name="Herman E."/>
            <person name="Klimes V."/>
            <person name="Arias M.C."/>
            <person name="Elias M."/>
            <person name="Hilliou F."/>
            <person name="Klute M."/>
            <person name="Malik S.-B."/>
            <person name="Pightling A."/>
            <person name="Rachubinski R."/>
            <person name="Salas D."/>
            <person name="Schlacht A."/>
            <person name="Suga H."/>
            <person name="Archibald J."/>
            <person name="Ball S.G."/>
            <person name="Clark G."/>
            <person name="Dacks J."/>
            <person name="Van Der Giezen M."/>
            <person name="Tsaousis A."/>
            <person name="Roger A."/>
        </authorList>
    </citation>
    <scope>NUCLEOTIDE SEQUENCE [LARGE SCALE GENOMIC DNA]</scope>
    <source>
        <strain evidence="8">ATCC 50177 / NandII</strain>
    </source>
</reference>
<dbReference type="Pfam" id="PF13896">
    <property type="entry name" value="Glyco_transf_49"/>
    <property type="match status" value="1"/>
</dbReference>
<gene>
    <name evidence="7" type="ORF">AV274_0483</name>
</gene>
<comment type="subcellular location">
    <subcellularLocation>
        <location evidence="1">Membrane</location>
        <topology evidence="1">Single-pass type II membrane protein</topology>
    </subcellularLocation>
</comment>
<evidence type="ECO:0000256" key="3">
    <source>
        <dbReference type="ARBA" id="ARBA00022968"/>
    </source>
</evidence>